<evidence type="ECO:0008006" key="10">
    <source>
        <dbReference type="Google" id="ProtNLM"/>
    </source>
</evidence>
<keyword evidence="9" id="KW-1185">Reference proteome</keyword>
<proteinExistence type="inferred from homology"/>
<dbReference type="GO" id="GO:0005634">
    <property type="term" value="C:nucleus"/>
    <property type="evidence" value="ECO:0007669"/>
    <property type="project" value="UniProtKB-SubCell"/>
</dbReference>
<dbReference type="CDD" id="cd14819">
    <property type="entry name" value="Translin"/>
    <property type="match status" value="1"/>
</dbReference>
<sequence length="310" mass="35611">MMNSAFRNVQFTASRLINPNPFCSSILHFLPLYSGDAAPRRSNPLRQRNAVSHSFSFPFCSSSSSSSSFYIPMAGGDDQVPPPSSHLLEMQFENFRVQLDESAALREQIRAVVMEIESATRLIQANLLLVHQSRPIPEVIEKAKEKINDLKKFYGRLAEILRECPGQYYRYHGDWRSETQAVVSQLAFMHWLETGTLLVHTEAQEKLGLNSLEFGLETEDYLTGICFMSNDLPRYVVNRVTAGDYDCPRKVMNFLTDLHAAFRMLNLRNDFLRKKFDSMKYDLRRVEEVYYDVKIRGLISVGDQQIQGQS</sequence>
<keyword evidence="5" id="KW-0694">RNA-binding</keyword>
<dbReference type="FunFam" id="1.20.58.190:FF:000001">
    <property type="entry name" value="Translin"/>
    <property type="match status" value="1"/>
</dbReference>
<dbReference type="GO" id="GO:0003677">
    <property type="term" value="F:DNA binding"/>
    <property type="evidence" value="ECO:0007669"/>
    <property type="project" value="UniProtKB-KW"/>
</dbReference>
<evidence type="ECO:0000256" key="3">
    <source>
        <dbReference type="ARBA" id="ARBA00005902"/>
    </source>
</evidence>
<evidence type="ECO:0000256" key="4">
    <source>
        <dbReference type="ARBA" id="ARBA00022490"/>
    </source>
</evidence>
<gene>
    <name evidence="8" type="ORF">V5N11_020491</name>
</gene>
<comment type="subcellular location">
    <subcellularLocation>
        <location evidence="2">Cytoplasm</location>
    </subcellularLocation>
    <subcellularLocation>
        <location evidence="1">Nucleus</location>
    </subcellularLocation>
</comment>
<dbReference type="Gene3D" id="1.20.58.190">
    <property type="entry name" value="Translin, domain 1"/>
    <property type="match status" value="1"/>
</dbReference>
<accession>A0ABD1B771</accession>
<dbReference type="SUPFAM" id="SSF74784">
    <property type="entry name" value="Translin"/>
    <property type="match status" value="1"/>
</dbReference>
<dbReference type="EMBL" id="JBANAX010000402">
    <property type="protein sequence ID" value="KAL1209925.1"/>
    <property type="molecule type" value="Genomic_DNA"/>
</dbReference>
<keyword evidence="4" id="KW-0963">Cytoplasm</keyword>
<dbReference type="Gene3D" id="1.20.58.200">
    <property type="entry name" value="Translin, domain 2"/>
    <property type="match status" value="1"/>
</dbReference>
<dbReference type="InterPro" id="IPR016069">
    <property type="entry name" value="Translin_C"/>
</dbReference>
<dbReference type="InterPro" id="IPR002848">
    <property type="entry name" value="Translin_fam"/>
</dbReference>
<dbReference type="AlphaFoldDB" id="A0ABD1B771"/>
<evidence type="ECO:0000256" key="6">
    <source>
        <dbReference type="ARBA" id="ARBA00023125"/>
    </source>
</evidence>
<dbReference type="Pfam" id="PF01997">
    <property type="entry name" value="Translin"/>
    <property type="match status" value="1"/>
</dbReference>
<name>A0ABD1B771_CARAN</name>
<dbReference type="Proteomes" id="UP001558713">
    <property type="component" value="Unassembled WGS sequence"/>
</dbReference>
<reference evidence="8 9" key="1">
    <citation type="submission" date="2024-04" db="EMBL/GenBank/DDBJ databases">
        <title>Genome assembly C_amara_ONT_v2.</title>
        <authorList>
            <person name="Yant L."/>
            <person name="Moore C."/>
            <person name="Slenker M."/>
        </authorList>
    </citation>
    <scope>NUCLEOTIDE SEQUENCE [LARGE SCALE GENOMIC DNA]</scope>
    <source>
        <tissue evidence="8">Leaf</tissue>
    </source>
</reference>
<evidence type="ECO:0000256" key="2">
    <source>
        <dbReference type="ARBA" id="ARBA00004496"/>
    </source>
</evidence>
<comment type="caution">
    <text evidence="8">The sequence shown here is derived from an EMBL/GenBank/DDBJ whole genome shotgun (WGS) entry which is preliminary data.</text>
</comment>
<organism evidence="8 9">
    <name type="scientific">Cardamine amara subsp. amara</name>
    <dbReference type="NCBI Taxonomy" id="228776"/>
    <lineage>
        <taxon>Eukaryota</taxon>
        <taxon>Viridiplantae</taxon>
        <taxon>Streptophyta</taxon>
        <taxon>Embryophyta</taxon>
        <taxon>Tracheophyta</taxon>
        <taxon>Spermatophyta</taxon>
        <taxon>Magnoliopsida</taxon>
        <taxon>eudicotyledons</taxon>
        <taxon>Gunneridae</taxon>
        <taxon>Pentapetalae</taxon>
        <taxon>rosids</taxon>
        <taxon>malvids</taxon>
        <taxon>Brassicales</taxon>
        <taxon>Brassicaceae</taxon>
        <taxon>Cardamineae</taxon>
        <taxon>Cardamine</taxon>
    </lineage>
</organism>
<evidence type="ECO:0000256" key="5">
    <source>
        <dbReference type="ARBA" id="ARBA00022884"/>
    </source>
</evidence>
<evidence type="ECO:0000313" key="8">
    <source>
        <dbReference type="EMBL" id="KAL1209925.1"/>
    </source>
</evidence>
<protein>
    <recommendedName>
        <fullName evidence="10">Translin</fullName>
    </recommendedName>
</protein>
<comment type="similarity">
    <text evidence="3">Belongs to the translin family.</text>
</comment>
<dbReference type="GO" id="GO:0003723">
    <property type="term" value="F:RNA binding"/>
    <property type="evidence" value="ECO:0007669"/>
    <property type="project" value="UniProtKB-KW"/>
</dbReference>
<dbReference type="GO" id="GO:0005737">
    <property type="term" value="C:cytoplasm"/>
    <property type="evidence" value="ECO:0007669"/>
    <property type="project" value="UniProtKB-SubCell"/>
</dbReference>
<evidence type="ECO:0000256" key="1">
    <source>
        <dbReference type="ARBA" id="ARBA00004123"/>
    </source>
</evidence>
<dbReference type="InterPro" id="IPR033956">
    <property type="entry name" value="Translin"/>
</dbReference>
<dbReference type="InterPro" id="IPR036081">
    <property type="entry name" value="Translin_sf"/>
</dbReference>
<dbReference type="InterPro" id="IPR016068">
    <property type="entry name" value="Translin_N"/>
</dbReference>
<keyword evidence="7" id="KW-0539">Nucleus</keyword>
<evidence type="ECO:0000313" key="9">
    <source>
        <dbReference type="Proteomes" id="UP001558713"/>
    </source>
</evidence>
<dbReference type="PANTHER" id="PTHR10741">
    <property type="entry name" value="TRANSLIN AND TRANSLIN ASSOCIATED PROTEIN X"/>
    <property type="match status" value="1"/>
</dbReference>
<keyword evidence="6" id="KW-0238">DNA-binding</keyword>
<evidence type="ECO:0000256" key="7">
    <source>
        <dbReference type="ARBA" id="ARBA00023242"/>
    </source>
</evidence>